<dbReference type="VEuPathDB" id="VectorBase:GMOY001915"/>
<dbReference type="EMBL" id="CCAG010020871">
    <property type="status" value="NOT_ANNOTATED_CDS"/>
    <property type="molecule type" value="Genomic_DNA"/>
</dbReference>
<dbReference type="PhylomeDB" id="A0A1B0FE83"/>
<dbReference type="EnsemblMetazoa" id="GMOY001915-RA">
    <property type="protein sequence ID" value="GMOY001915-PA"/>
    <property type="gene ID" value="GMOY001915"/>
</dbReference>
<proteinExistence type="predicted"/>
<keyword evidence="2" id="KW-1185">Reference proteome</keyword>
<organism evidence="1 2">
    <name type="scientific">Glossina morsitans morsitans</name>
    <name type="common">Savannah tsetse fly</name>
    <dbReference type="NCBI Taxonomy" id="37546"/>
    <lineage>
        <taxon>Eukaryota</taxon>
        <taxon>Metazoa</taxon>
        <taxon>Ecdysozoa</taxon>
        <taxon>Arthropoda</taxon>
        <taxon>Hexapoda</taxon>
        <taxon>Insecta</taxon>
        <taxon>Pterygota</taxon>
        <taxon>Neoptera</taxon>
        <taxon>Endopterygota</taxon>
        <taxon>Diptera</taxon>
        <taxon>Brachycera</taxon>
        <taxon>Muscomorpha</taxon>
        <taxon>Hippoboscoidea</taxon>
        <taxon>Glossinidae</taxon>
        <taxon>Glossina</taxon>
    </lineage>
</organism>
<name>A0A1B0FE83_GLOMM</name>
<dbReference type="AlphaFoldDB" id="A0A1B0FE83"/>
<reference evidence="1" key="1">
    <citation type="submission" date="2020-05" db="UniProtKB">
        <authorList>
            <consortium name="EnsemblMetazoa"/>
        </authorList>
    </citation>
    <scope>IDENTIFICATION</scope>
    <source>
        <strain evidence="1">Yale</strain>
    </source>
</reference>
<protein>
    <submittedName>
        <fullName evidence="1">Uncharacterized protein</fullName>
    </submittedName>
</protein>
<sequence>MSPTVKMFSSIAAWSDTGVMSLQNSAISVGVLDGSEFHITDEKLMECRNKVKVIMKEVNNIDAPERARGDNKNKTIVDVIFENFSTTPFNSPTASPERNLERSPLFILRKKPKRYYSRKCKENVKSNLEQIFNTAIDDTNDIEKEDTDNINEVSSNQCKTGISENYRRDEDDNDLFFSISTQAILDQNNFLSTSKRGHKLLANKEITQSEQRNNKNLVLRESNVALGLQKASEERPELGEEKNELEAVKNKMRQGVVGKVNNPVTSLVSAGFQTANGKHISTSEEGQKSV</sequence>
<dbReference type="Proteomes" id="UP000092444">
    <property type="component" value="Unassembled WGS sequence"/>
</dbReference>
<accession>A0A1B0FE83</accession>
<evidence type="ECO:0000313" key="2">
    <source>
        <dbReference type="Proteomes" id="UP000092444"/>
    </source>
</evidence>
<dbReference type="EMBL" id="CCAG010020870">
    <property type="status" value="NOT_ANNOTATED_CDS"/>
    <property type="molecule type" value="Genomic_DNA"/>
</dbReference>
<evidence type="ECO:0000313" key="1">
    <source>
        <dbReference type="EnsemblMetazoa" id="GMOY001915-PA"/>
    </source>
</evidence>